<dbReference type="AlphaFoldDB" id="A0A254PSL8"/>
<evidence type="ECO:0000313" key="3">
    <source>
        <dbReference type="Proteomes" id="UP000198104"/>
    </source>
</evidence>
<keyword evidence="3" id="KW-1185">Reference proteome</keyword>
<feature type="chain" id="PRO_5012942466" description="Lipoprotein" evidence="1">
    <location>
        <begin position="37"/>
        <end position="162"/>
    </location>
</feature>
<accession>A0A254PSL8</accession>
<evidence type="ECO:0000256" key="1">
    <source>
        <dbReference type="SAM" id="SignalP"/>
    </source>
</evidence>
<sequence length="162" mass="17156">MLLFSSWAKTMTAFQLFRRTAVITLTLLLAACASSGDSPTGTPSEVQEIQSQLLGDMPLPAASKIIGSDSLIIGRGDNWVGRVVLSGVQTPTDIYAFFQAEYPKAGWTTISAVKSKTSILVFTKGDRTSTVEVNEGSFGGPKTIITITASPKNANVVAPTKK</sequence>
<protein>
    <recommendedName>
        <fullName evidence="4">Lipoprotein</fullName>
    </recommendedName>
</protein>
<dbReference type="Proteomes" id="UP000198104">
    <property type="component" value="Unassembled WGS sequence"/>
</dbReference>
<gene>
    <name evidence="2" type="ORF">CBI30_10025</name>
</gene>
<feature type="signal peptide" evidence="1">
    <location>
        <begin position="1"/>
        <end position="36"/>
    </location>
</feature>
<evidence type="ECO:0008006" key="4">
    <source>
        <dbReference type="Google" id="ProtNLM"/>
    </source>
</evidence>
<reference evidence="2 3" key="1">
    <citation type="submission" date="2017-05" db="EMBL/GenBank/DDBJ databases">
        <title>Polynucleobacter sp. MWH-K35W1 isolated from the permanently anoxic monimolimnion of a meromictic lake.</title>
        <authorList>
            <person name="Hahn M.W."/>
        </authorList>
    </citation>
    <scope>NUCLEOTIDE SEQUENCE [LARGE SCALE GENOMIC DNA]</scope>
    <source>
        <strain evidence="2 3">MWH-K35W1</strain>
    </source>
</reference>
<keyword evidence="1" id="KW-0732">Signal</keyword>
<evidence type="ECO:0000313" key="2">
    <source>
        <dbReference type="EMBL" id="OWS69314.1"/>
    </source>
</evidence>
<organism evidence="2 3">
    <name type="scientific">Polynucleobacter aenigmaticus</name>
    <dbReference type="NCBI Taxonomy" id="1743164"/>
    <lineage>
        <taxon>Bacteria</taxon>
        <taxon>Pseudomonadati</taxon>
        <taxon>Pseudomonadota</taxon>
        <taxon>Betaproteobacteria</taxon>
        <taxon>Burkholderiales</taxon>
        <taxon>Burkholderiaceae</taxon>
        <taxon>Polynucleobacter</taxon>
    </lineage>
</organism>
<proteinExistence type="predicted"/>
<comment type="caution">
    <text evidence="2">The sequence shown here is derived from an EMBL/GenBank/DDBJ whole genome shotgun (WGS) entry which is preliminary data.</text>
</comment>
<name>A0A254PSL8_9BURK</name>
<dbReference type="EMBL" id="NGUO01000019">
    <property type="protein sequence ID" value="OWS69314.1"/>
    <property type="molecule type" value="Genomic_DNA"/>
</dbReference>